<protein>
    <submittedName>
        <fullName evidence="1">Uncharacterized protein</fullName>
    </submittedName>
</protein>
<keyword evidence="2" id="KW-1185">Reference proteome</keyword>
<name>A0A4C1ZVS8_EUMVA</name>
<gene>
    <name evidence="1" type="ORF">EVAR_100380_1</name>
</gene>
<sequence length="237" mass="26549">MSPGARRPPPVARVATILRTFQANQAHPQEIADSHIHQGARSVETTNTTSLNGTLSCNGCHFKFAQSDTQISYATVEMYSHEYRTDFQGLIISGGATPLVDVGDIRREAVGGRRRRRRLAPPLLIMELERSDDEAGRLPLELHNGTTYPSRVWACWNYSEMKLDNLKSEYCFSTRFVQKKDLAVNLNFVSAFQSKRFTVPNSDTVTPSILSDFGIDIGFVLNFDSDSVSRFCSPSFF</sequence>
<organism evidence="1 2">
    <name type="scientific">Eumeta variegata</name>
    <name type="common">Bagworm moth</name>
    <name type="synonym">Eumeta japonica</name>
    <dbReference type="NCBI Taxonomy" id="151549"/>
    <lineage>
        <taxon>Eukaryota</taxon>
        <taxon>Metazoa</taxon>
        <taxon>Ecdysozoa</taxon>
        <taxon>Arthropoda</taxon>
        <taxon>Hexapoda</taxon>
        <taxon>Insecta</taxon>
        <taxon>Pterygota</taxon>
        <taxon>Neoptera</taxon>
        <taxon>Endopterygota</taxon>
        <taxon>Lepidoptera</taxon>
        <taxon>Glossata</taxon>
        <taxon>Ditrysia</taxon>
        <taxon>Tineoidea</taxon>
        <taxon>Psychidae</taxon>
        <taxon>Oiketicinae</taxon>
        <taxon>Eumeta</taxon>
    </lineage>
</organism>
<comment type="caution">
    <text evidence="1">The sequence shown here is derived from an EMBL/GenBank/DDBJ whole genome shotgun (WGS) entry which is preliminary data.</text>
</comment>
<accession>A0A4C1ZVS8</accession>
<evidence type="ECO:0000313" key="1">
    <source>
        <dbReference type="EMBL" id="GBP90883.1"/>
    </source>
</evidence>
<dbReference type="Proteomes" id="UP000299102">
    <property type="component" value="Unassembled WGS sequence"/>
</dbReference>
<reference evidence="1 2" key="1">
    <citation type="journal article" date="2019" name="Commun. Biol.">
        <title>The bagworm genome reveals a unique fibroin gene that provides high tensile strength.</title>
        <authorList>
            <person name="Kono N."/>
            <person name="Nakamura H."/>
            <person name="Ohtoshi R."/>
            <person name="Tomita M."/>
            <person name="Numata K."/>
            <person name="Arakawa K."/>
        </authorList>
    </citation>
    <scope>NUCLEOTIDE SEQUENCE [LARGE SCALE GENOMIC DNA]</scope>
</reference>
<proteinExistence type="predicted"/>
<dbReference type="AlphaFoldDB" id="A0A4C1ZVS8"/>
<dbReference type="EMBL" id="BGZK01002122">
    <property type="protein sequence ID" value="GBP90883.1"/>
    <property type="molecule type" value="Genomic_DNA"/>
</dbReference>
<evidence type="ECO:0000313" key="2">
    <source>
        <dbReference type="Proteomes" id="UP000299102"/>
    </source>
</evidence>